<dbReference type="InterPro" id="IPR035441">
    <property type="entry name" value="TFIIS/LEDGF_dom_sf"/>
</dbReference>
<dbReference type="AlphaFoldDB" id="K8FEM2"/>
<feature type="zinc finger region" description="C3H1-type" evidence="2">
    <location>
        <begin position="805"/>
        <end position="828"/>
    </location>
</feature>
<feature type="compositionally biased region" description="Low complexity" evidence="3">
    <location>
        <begin position="703"/>
        <end position="720"/>
    </location>
</feature>
<feature type="domain" description="TFIIS N-terminal" evidence="5">
    <location>
        <begin position="238"/>
        <end position="327"/>
    </location>
</feature>
<dbReference type="RefSeq" id="XP_007512293.1">
    <property type="nucleotide sequence ID" value="XM_007512231.1"/>
</dbReference>
<evidence type="ECO:0000313" key="6">
    <source>
        <dbReference type="EMBL" id="CCO66381.1"/>
    </source>
</evidence>
<dbReference type="SUPFAM" id="SSF47676">
    <property type="entry name" value="Conserved domain common to transcription factors TFIIS, elongin A, CRSP70"/>
    <property type="match status" value="1"/>
</dbReference>
<dbReference type="GO" id="GO:0008270">
    <property type="term" value="F:zinc ion binding"/>
    <property type="evidence" value="ECO:0007669"/>
    <property type="project" value="UniProtKB-KW"/>
</dbReference>
<dbReference type="STRING" id="41875.K8FEM2"/>
<proteinExistence type="predicted"/>
<comment type="subcellular location">
    <subcellularLocation>
        <location evidence="1">Nucleus</location>
    </subcellularLocation>
</comment>
<dbReference type="Pfam" id="PF08711">
    <property type="entry name" value="Med26"/>
    <property type="match status" value="1"/>
</dbReference>
<keyword evidence="2" id="KW-0479">Metal-binding</keyword>
<dbReference type="OrthoDB" id="308383at2759"/>
<feature type="region of interest" description="Disordered" evidence="3">
    <location>
        <begin position="555"/>
        <end position="611"/>
    </location>
</feature>
<feature type="compositionally biased region" description="Low complexity" evidence="3">
    <location>
        <begin position="730"/>
        <end position="742"/>
    </location>
</feature>
<dbReference type="InterPro" id="IPR000571">
    <property type="entry name" value="Znf_CCCH"/>
</dbReference>
<evidence type="ECO:0000259" key="5">
    <source>
        <dbReference type="PROSITE" id="PS51319"/>
    </source>
</evidence>
<keyword evidence="2" id="KW-0862">Zinc</keyword>
<dbReference type="Proteomes" id="UP000198341">
    <property type="component" value="Chromosome 7"/>
</dbReference>
<feature type="domain" description="C3H1-type" evidence="4">
    <location>
        <begin position="805"/>
        <end position="828"/>
    </location>
</feature>
<reference evidence="6 7" key="1">
    <citation type="submission" date="2011-10" db="EMBL/GenBank/DDBJ databases">
        <authorList>
            <person name="Genoscope - CEA"/>
        </authorList>
    </citation>
    <scope>NUCLEOTIDE SEQUENCE [LARGE SCALE GENOMIC DNA]</scope>
    <source>
        <strain evidence="6 7">RCC 1105</strain>
    </source>
</reference>
<feature type="compositionally biased region" description="Basic and acidic residues" evidence="3">
    <location>
        <begin position="499"/>
        <end position="516"/>
    </location>
</feature>
<evidence type="ECO:0000256" key="3">
    <source>
        <dbReference type="SAM" id="MobiDB-lite"/>
    </source>
</evidence>
<feature type="region of interest" description="Disordered" evidence="3">
    <location>
        <begin position="405"/>
        <end position="446"/>
    </location>
</feature>
<dbReference type="PROSITE" id="PS51319">
    <property type="entry name" value="TFIIS_N"/>
    <property type="match status" value="1"/>
</dbReference>
<accession>K8FEM2</accession>
<dbReference type="eggNOG" id="KOG1886">
    <property type="taxonomic scope" value="Eukaryota"/>
</dbReference>
<dbReference type="KEGG" id="bpg:Bathy07g02680"/>
<keyword evidence="1" id="KW-0539">Nucleus</keyword>
<feature type="compositionally biased region" description="Basic and acidic residues" evidence="3">
    <location>
        <begin position="638"/>
        <end position="659"/>
    </location>
</feature>
<evidence type="ECO:0008006" key="8">
    <source>
        <dbReference type="Google" id="ProtNLM"/>
    </source>
</evidence>
<dbReference type="InterPro" id="IPR017923">
    <property type="entry name" value="TFIIS_N"/>
</dbReference>
<feature type="compositionally biased region" description="Basic and acidic residues" evidence="3">
    <location>
        <begin position="574"/>
        <end position="583"/>
    </location>
</feature>
<dbReference type="GO" id="GO:0005634">
    <property type="term" value="C:nucleus"/>
    <property type="evidence" value="ECO:0007669"/>
    <property type="project" value="UniProtKB-SubCell"/>
</dbReference>
<organism evidence="6 7">
    <name type="scientific">Bathycoccus prasinos</name>
    <dbReference type="NCBI Taxonomy" id="41875"/>
    <lineage>
        <taxon>Eukaryota</taxon>
        <taxon>Viridiplantae</taxon>
        <taxon>Chlorophyta</taxon>
        <taxon>Mamiellophyceae</taxon>
        <taxon>Mamiellales</taxon>
        <taxon>Bathycoccaceae</taxon>
        <taxon>Bathycoccus</taxon>
    </lineage>
</organism>
<protein>
    <recommendedName>
        <fullName evidence="8">C3H1-type domain-containing protein</fullName>
    </recommendedName>
</protein>
<evidence type="ECO:0000259" key="4">
    <source>
        <dbReference type="PROSITE" id="PS50103"/>
    </source>
</evidence>
<gene>
    <name evidence="6" type="ORF">Bathy07g02680</name>
</gene>
<keyword evidence="7" id="KW-1185">Reference proteome</keyword>
<name>K8FEM2_9CHLO</name>
<evidence type="ECO:0000256" key="1">
    <source>
        <dbReference type="PROSITE-ProRule" id="PRU00649"/>
    </source>
</evidence>
<feature type="compositionally biased region" description="Basic and acidic residues" evidence="3">
    <location>
        <begin position="328"/>
        <end position="357"/>
    </location>
</feature>
<feature type="compositionally biased region" description="Pro residues" evidence="3">
    <location>
        <begin position="755"/>
        <end position="778"/>
    </location>
</feature>
<dbReference type="GeneID" id="19014757"/>
<evidence type="ECO:0000256" key="2">
    <source>
        <dbReference type="PROSITE-ProRule" id="PRU00723"/>
    </source>
</evidence>
<feature type="region of interest" description="Disordered" evidence="3">
    <location>
        <begin position="489"/>
        <end position="527"/>
    </location>
</feature>
<feature type="region of interest" description="Disordered" evidence="3">
    <location>
        <begin position="831"/>
        <end position="858"/>
    </location>
</feature>
<feature type="compositionally biased region" description="Acidic residues" evidence="3">
    <location>
        <begin position="108"/>
        <end position="122"/>
    </location>
</feature>
<dbReference type="PROSITE" id="PS50103">
    <property type="entry name" value="ZF_C3H1"/>
    <property type="match status" value="1"/>
</dbReference>
<feature type="region of interest" description="Disordered" evidence="3">
    <location>
        <begin position="30"/>
        <end position="54"/>
    </location>
</feature>
<sequence>MSNPKDISDDDDDDDNDVPLMVRQKLVKLAQQRDDSLSPPSDEDCQAVASEHNVSVNVVREIFASTPRISASAAPAVEAEEKAAPKRGKRQSAIEASAFIQNNVNGEKDDDDGDDDDDDDNSDNERKKSGAEAASNNGSIDDEDFKPAASAVKREETGDLFSESLASTLNSKGGIKSIDALLQYTELMKSCSDARVVKNADKKRVVLLSPLLRTDVGAKEKNILNAVVGGKTDGEVLDILAAWLNDSATRHSSDVLVSILRCMKMLPVTTAALERTGLGKSVKKLKKYVFVPQADDENAAESKEAAEKVPKLSDQLFERWKQKALEELERSENEKRTEAANKKRKLEREKKEAEKATKKEKKKAKVQLKEADDIDDVIKKQKKDVTQKETKTTTTTVTRTVVSRPAIIAPAGTTTPTTTETLKKRKAREPVASAATDATKPKQTKIGSVSASMLYNSASKESSKKIGVPSALLALQTKKEKKVKKAYFETHLPYSDDPNEVKFKHKSERDAEDGKAKPKKKKSLTWASSDELEQRKIYVPDPNDWLIKYDDKSAGMDVDDDSDASVEAALKRKAREEESERNAAAKARKRKMEQMRATTSWKIPKDIPRDPELNIACGEDSRELHRIAGIVARKKAAVYKDRKEVPDSPAEAPKEKANEDEMLEIPIQLAVEPAQQQPQHQPAPPPPQPQQMQYQHPPPPPVHQQQGPPIYTQPPQAGMQFPPPPPPPQQQQSAAPQLNQAAIQALLNQFNRPAGGPPPSAGGFNMPPPGGAAPPPPTMTTRAPAVSHARAGVVTSAAKSHPRGVCAFFNSATGCSWGDKCGFLHQVGLTAEKPKKNPGPGGAAAPHADINSNNTVHS</sequence>
<evidence type="ECO:0000313" key="7">
    <source>
        <dbReference type="Proteomes" id="UP000198341"/>
    </source>
</evidence>
<dbReference type="EMBL" id="FO082272">
    <property type="protein sequence ID" value="CCO66381.1"/>
    <property type="molecule type" value="Genomic_DNA"/>
</dbReference>
<dbReference type="Gene3D" id="1.20.930.10">
    <property type="entry name" value="Conserved domain common to transcription factors TFIIS, elongin A, CRSP70"/>
    <property type="match status" value="1"/>
</dbReference>
<keyword evidence="2" id="KW-0863">Zinc-finger</keyword>
<feature type="region of interest" description="Disordered" evidence="3">
    <location>
        <begin position="66"/>
        <end position="144"/>
    </location>
</feature>
<feature type="region of interest" description="Disordered" evidence="3">
    <location>
        <begin position="328"/>
        <end position="365"/>
    </location>
</feature>
<feature type="region of interest" description="Disordered" evidence="3">
    <location>
        <begin position="631"/>
        <end position="787"/>
    </location>
</feature>